<dbReference type="Gene3D" id="3.40.50.80">
    <property type="entry name" value="Nucleotide-binding domain of ferredoxin-NADP reductase (FNR) module"/>
    <property type="match status" value="1"/>
</dbReference>
<dbReference type="RefSeq" id="WP_116496158.1">
    <property type="nucleotide sequence ID" value="NZ_QENZ01000003.1"/>
</dbReference>
<sequence>MTKTVAKLSISEHKRVNDDHFILTLKKDGVFPEIKPGQFVNVLVEDTDVFLRRPFSIHDADTKQQSFSLLIKAVGKGTKSLQSKKVGDTLDVLFPLGNGYSLQENNKVLLVGGGFGIAPLYYLAKQLKDKVEDIHLLVGARSAKHILLTEKFDGLATVHITTEDESLGEKGYVTNHSILEDDFDKIYTCGPHPMTKALALYALNREISCEVSLENMMACGYGVCLCCVAETKTHENVTTCLQGPVFNAKELQW</sequence>
<dbReference type="InterPro" id="IPR012165">
    <property type="entry name" value="Cyt_c3_hydrogenase_gsu"/>
</dbReference>
<dbReference type="GO" id="GO:0006221">
    <property type="term" value="P:pyrimidine nucleotide biosynthetic process"/>
    <property type="evidence" value="ECO:0007669"/>
    <property type="project" value="InterPro"/>
</dbReference>
<comment type="similarity">
    <text evidence="1">Belongs to the PyrK family.</text>
</comment>
<proteinExistence type="inferred from homology"/>
<dbReference type="InterPro" id="IPR039261">
    <property type="entry name" value="FNR_nucleotide-bd"/>
</dbReference>
<evidence type="ECO:0000256" key="10">
    <source>
        <dbReference type="ARBA" id="ARBA00034078"/>
    </source>
</evidence>
<dbReference type="SUPFAM" id="SSF52343">
    <property type="entry name" value="Ferredoxin reductase-like, C-terminal NADP-linked domain"/>
    <property type="match status" value="1"/>
</dbReference>
<dbReference type="OrthoDB" id="9789468at2"/>
<evidence type="ECO:0000256" key="8">
    <source>
        <dbReference type="ARBA" id="ARBA00023004"/>
    </source>
</evidence>
<evidence type="ECO:0000256" key="12">
    <source>
        <dbReference type="PIRSR" id="PIRSR006816-2"/>
    </source>
</evidence>
<feature type="domain" description="FAD-binding FR-type" evidence="13">
    <location>
        <begin position="3"/>
        <end position="102"/>
    </location>
</feature>
<evidence type="ECO:0000259" key="13">
    <source>
        <dbReference type="PROSITE" id="PS51384"/>
    </source>
</evidence>
<dbReference type="Pfam" id="PF00970">
    <property type="entry name" value="FAD_binding_6"/>
    <property type="match status" value="1"/>
</dbReference>
<reference evidence="14 15" key="1">
    <citation type="submission" date="2018-05" db="EMBL/GenBank/DDBJ databases">
        <title>Genomic Encyclopedia of Type Strains, Phase IV (KMG-IV): sequencing the most valuable type-strain genomes for metagenomic binning, comparative biology and taxonomic classification.</title>
        <authorList>
            <person name="Goeker M."/>
        </authorList>
    </citation>
    <scope>NUCLEOTIDE SEQUENCE [LARGE SCALE GENOMIC DNA]</scope>
    <source>
        <strain evidence="14 15">DSM 28579</strain>
    </source>
</reference>
<dbReference type="GO" id="GO:0050660">
    <property type="term" value="F:flavin adenine dinucleotide binding"/>
    <property type="evidence" value="ECO:0007669"/>
    <property type="project" value="InterPro"/>
</dbReference>
<accession>A0A7L4USV7</accession>
<keyword evidence="4 12" id="KW-0001">2Fe-2S</keyword>
<organism evidence="14 15">
    <name type="scientific">Balneicella halophila</name>
    <dbReference type="NCBI Taxonomy" id="1537566"/>
    <lineage>
        <taxon>Bacteria</taxon>
        <taxon>Pseudomonadati</taxon>
        <taxon>Bacteroidota</taxon>
        <taxon>Bacteroidia</taxon>
        <taxon>Bacteroidales</taxon>
        <taxon>Balneicellaceae</taxon>
        <taxon>Balneicella</taxon>
    </lineage>
</organism>
<feature type="binding site" evidence="12">
    <location>
        <position position="240"/>
    </location>
    <ligand>
        <name>[2Fe-2S] cluster</name>
        <dbReference type="ChEBI" id="CHEBI:190135"/>
    </ligand>
</feature>
<feature type="binding site" evidence="12">
    <location>
        <position position="219"/>
    </location>
    <ligand>
        <name>[2Fe-2S] cluster</name>
        <dbReference type="ChEBI" id="CHEBI:190135"/>
    </ligand>
</feature>
<evidence type="ECO:0000256" key="11">
    <source>
        <dbReference type="PIRSR" id="PIRSR006816-1"/>
    </source>
</evidence>
<evidence type="ECO:0000256" key="1">
    <source>
        <dbReference type="ARBA" id="ARBA00006422"/>
    </source>
</evidence>
<comment type="cofactor">
    <cofactor evidence="12">
        <name>[2Fe-2S] cluster</name>
        <dbReference type="ChEBI" id="CHEBI:190135"/>
    </cofactor>
    <text evidence="12">Binds 1 [2Fe-2S] cluster per subunit.</text>
</comment>
<evidence type="ECO:0000256" key="2">
    <source>
        <dbReference type="ARBA" id="ARBA00022448"/>
    </source>
</evidence>
<dbReference type="Pfam" id="PF00175">
    <property type="entry name" value="NAD_binding_1"/>
    <property type="match status" value="1"/>
</dbReference>
<evidence type="ECO:0000256" key="5">
    <source>
        <dbReference type="ARBA" id="ARBA00022723"/>
    </source>
</evidence>
<dbReference type="InterPro" id="IPR050353">
    <property type="entry name" value="PyrK_electron_transfer"/>
</dbReference>
<feature type="binding site" evidence="11">
    <location>
        <begin position="77"/>
        <end position="78"/>
    </location>
    <ligand>
        <name>FAD</name>
        <dbReference type="ChEBI" id="CHEBI:57692"/>
    </ligand>
</feature>
<gene>
    <name evidence="14" type="ORF">C7377_0961</name>
</gene>
<dbReference type="InterPro" id="IPR037117">
    <property type="entry name" value="Dihydroorotate_DH_ele_sf"/>
</dbReference>
<dbReference type="PANTHER" id="PTHR43513">
    <property type="entry name" value="DIHYDROOROTATE DEHYDROGENASE B (NAD(+)), ELECTRON TRANSFER SUBUNIT"/>
    <property type="match status" value="1"/>
</dbReference>
<dbReference type="PRINTS" id="PR00409">
    <property type="entry name" value="PHDIOXRDTASE"/>
</dbReference>
<dbReference type="GO" id="GO:0051537">
    <property type="term" value="F:2 iron, 2 sulfur cluster binding"/>
    <property type="evidence" value="ECO:0007669"/>
    <property type="project" value="UniProtKB-KW"/>
</dbReference>
<dbReference type="Gene3D" id="2.40.30.10">
    <property type="entry name" value="Translation factors"/>
    <property type="match status" value="1"/>
</dbReference>
<evidence type="ECO:0000256" key="3">
    <source>
        <dbReference type="ARBA" id="ARBA00022630"/>
    </source>
</evidence>
<dbReference type="CDD" id="cd06218">
    <property type="entry name" value="DHOD_e_trans"/>
    <property type="match status" value="1"/>
</dbReference>
<evidence type="ECO:0000256" key="4">
    <source>
        <dbReference type="ARBA" id="ARBA00022714"/>
    </source>
</evidence>
<keyword evidence="6 11" id="KW-0274">FAD</keyword>
<comment type="caution">
    <text evidence="14">The sequence shown here is derived from an EMBL/GenBank/DDBJ whole genome shotgun (WGS) entry which is preliminary data.</text>
</comment>
<dbReference type="InterPro" id="IPR001433">
    <property type="entry name" value="OxRdtase_FAD/NAD-bd"/>
</dbReference>
<feature type="binding site" evidence="11">
    <location>
        <begin position="53"/>
        <end position="56"/>
    </location>
    <ligand>
        <name>FAD</name>
        <dbReference type="ChEBI" id="CHEBI:57692"/>
    </ligand>
</feature>
<dbReference type="InterPro" id="IPR008333">
    <property type="entry name" value="Cbr1-like_FAD-bd_dom"/>
</dbReference>
<evidence type="ECO:0000256" key="9">
    <source>
        <dbReference type="ARBA" id="ARBA00023014"/>
    </source>
</evidence>
<name>A0A7L4USV7_BALHA</name>
<keyword evidence="3 11" id="KW-0285">Flavoprotein</keyword>
<evidence type="ECO:0000256" key="6">
    <source>
        <dbReference type="ARBA" id="ARBA00022827"/>
    </source>
</evidence>
<dbReference type="Gene3D" id="2.10.240.10">
    <property type="entry name" value="Dihydroorotate dehydrogenase, electron transfer subunit"/>
    <property type="match status" value="1"/>
</dbReference>
<dbReference type="GO" id="GO:0046872">
    <property type="term" value="F:metal ion binding"/>
    <property type="evidence" value="ECO:0007669"/>
    <property type="project" value="UniProtKB-KW"/>
</dbReference>
<dbReference type="PANTHER" id="PTHR43513:SF3">
    <property type="entry name" value="DIHYDROOROTATE DEHYDROGENASE B (NAD(+)), ELECTRON TRANSFER SUBUNIT-RELATED"/>
    <property type="match status" value="1"/>
</dbReference>
<dbReference type="InterPro" id="IPR017927">
    <property type="entry name" value="FAD-bd_FR_type"/>
</dbReference>
<keyword evidence="15" id="KW-1185">Reference proteome</keyword>
<comment type="cofactor">
    <cofactor evidence="11">
        <name>FAD</name>
        <dbReference type="ChEBI" id="CHEBI:57692"/>
    </cofactor>
    <text evidence="11">Binds 1 FAD per subunit.</text>
</comment>
<dbReference type="SUPFAM" id="SSF63380">
    <property type="entry name" value="Riboflavin synthase domain-like"/>
    <property type="match status" value="1"/>
</dbReference>
<evidence type="ECO:0000313" key="14">
    <source>
        <dbReference type="EMBL" id="PVX52632.1"/>
    </source>
</evidence>
<feature type="binding site" evidence="12">
    <location>
        <position position="227"/>
    </location>
    <ligand>
        <name>[2Fe-2S] cluster</name>
        <dbReference type="ChEBI" id="CHEBI:190135"/>
    </ligand>
</feature>
<protein>
    <submittedName>
        <fullName evidence="14">Dihydroorotate oxidase B electron transfer subunit</fullName>
    </submittedName>
</protein>
<keyword evidence="5 12" id="KW-0479">Metal-binding</keyword>
<dbReference type="Pfam" id="PF10418">
    <property type="entry name" value="DHODB_Fe-S_bind"/>
    <property type="match status" value="1"/>
</dbReference>
<dbReference type="InterPro" id="IPR017938">
    <property type="entry name" value="Riboflavin_synthase-like_b-brl"/>
</dbReference>
<keyword evidence="2" id="KW-0813">Transport</keyword>
<feature type="binding site" evidence="12">
    <location>
        <position position="224"/>
    </location>
    <ligand>
        <name>[2Fe-2S] cluster</name>
        <dbReference type="ChEBI" id="CHEBI:190135"/>
    </ligand>
</feature>
<dbReference type="Proteomes" id="UP000251835">
    <property type="component" value="Unassembled WGS sequence"/>
</dbReference>
<dbReference type="EMBL" id="QENZ01000003">
    <property type="protein sequence ID" value="PVX52632.1"/>
    <property type="molecule type" value="Genomic_DNA"/>
</dbReference>
<dbReference type="PROSITE" id="PS51384">
    <property type="entry name" value="FAD_FR"/>
    <property type="match status" value="1"/>
</dbReference>
<dbReference type="AlphaFoldDB" id="A0A7L4USV7"/>
<keyword evidence="9 12" id="KW-0411">Iron-sulfur</keyword>
<keyword evidence="7" id="KW-0249">Electron transport</keyword>
<dbReference type="InterPro" id="IPR019480">
    <property type="entry name" value="Dihydroorotate_DH_Fe-S-bd"/>
</dbReference>
<keyword evidence="8 12" id="KW-0408">Iron</keyword>
<dbReference type="PIRSF" id="PIRSF006816">
    <property type="entry name" value="Cyc3_hyd_g"/>
    <property type="match status" value="1"/>
</dbReference>
<comment type="cofactor">
    <cofactor evidence="10">
        <name>[2Fe-2S] cluster</name>
        <dbReference type="ChEBI" id="CHEBI:190135"/>
    </cofactor>
</comment>
<evidence type="ECO:0000313" key="15">
    <source>
        <dbReference type="Proteomes" id="UP000251835"/>
    </source>
</evidence>
<dbReference type="GO" id="GO:0016491">
    <property type="term" value="F:oxidoreductase activity"/>
    <property type="evidence" value="ECO:0007669"/>
    <property type="project" value="InterPro"/>
</dbReference>
<evidence type="ECO:0000256" key="7">
    <source>
        <dbReference type="ARBA" id="ARBA00022982"/>
    </source>
</evidence>